<feature type="region of interest" description="Disordered" evidence="12">
    <location>
        <begin position="521"/>
        <end position="565"/>
    </location>
</feature>
<dbReference type="GO" id="GO:0032391">
    <property type="term" value="C:photoreceptor connecting cilium"/>
    <property type="evidence" value="ECO:0007669"/>
    <property type="project" value="TreeGrafter"/>
</dbReference>
<comment type="function">
    <text evidence="10">Essential for the assembly of the distal half of centrioles, required for centriole elongation. Acts as a negative regulator of centriole elongation.</text>
</comment>
<keyword evidence="4" id="KW-0963">Cytoplasm</keyword>
<dbReference type="AlphaFoldDB" id="A0A9D3Q3B1"/>
<evidence type="ECO:0000256" key="5">
    <source>
        <dbReference type="ARBA" id="ARBA00022737"/>
    </source>
</evidence>
<sequence>MSSDEGESSAPALPKDSDPGSSVSSGLQNEYEELLRYAVVTPKFAADALRQSLRASQLSADGRTFALMDDVPPQHSAVPASEHKDRRSFNVELTSATHVTPPKAGPAGPARGSEAKQPDLESERAQTPLERSNPSSSDPVVTVVTEMFITEENISKMEELLDTWSSELKASVVLELRKWKLAVIEQHRAALKRERQKHTTHLARLSTEMDGLRDLLHAYDTSNQRKDEVIGNLTQALERQKERLELMRTFCHWRMQHNEAREESRRTRVAEQHYQLQLKRKVWAAWQSLMASQWKSRVERACQGRAEEVCTQLSTDYESKMAEYAVALERAQAEIQRLQQERERYEESMKKAFMRGVCALNMEAMSIFHPEGRLDPNAPPSQDEPGSSASVHFQVQPTSPIRLGPSRAESATLPSPTRSDPDQMFIFQFGPGSAEALPSRTVMSGVVPPGGTVSTHRPPSARLVTFGQQKATKTAAPRATGQLSKRAKKSLVSDNLQVMGVTPPMSTVVVERHHPVTQLTVSQATAAKYPRSSQSGLGSSSAKKSAHQSPTPHSSCFVQSIKVVQ</sequence>
<evidence type="ECO:0000256" key="9">
    <source>
        <dbReference type="ARBA" id="ARBA00031694"/>
    </source>
</evidence>
<evidence type="ECO:0000256" key="8">
    <source>
        <dbReference type="ARBA" id="ARBA00023306"/>
    </source>
</evidence>
<dbReference type="GO" id="GO:0042462">
    <property type="term" value="P:eye photoreceptor cell development"/>
    <property type="evidence" value="ECO:0007669"/>
    <property type="project" value="TreeGrafter"/>
</dbReference>
<feature type="compositionally biased region" description="Low complexity" evidence="12">
    <location>
        <begin position="532"/>
        <end position="543"/>
    </location>
</feature>
<feature type="compositionally biased region" description="Basic and acidic residues" evidence="12">
    <location>
        <begin position="113"/>
        <end position="124"/>
    </location>
</feature>
<dbReference type="EMBL" id="JAFDVH010000006">
    <property type="protein sequence ID" value="KAG7477027.1"/>
    <property type="molecule type" value="Genomic_DNA"/>
</dbReference>
<evidence type="ECO:0000256" key="3">
    <source>
        <dbReference type="ARBA" id="ARBA00014910"/>
    </source>
</evidence>
<dbReference type="InterPro" id="IPR033351">
    <property type="entry name" value="POC5"/>
</dbReference>
<dbReference type="Proteomes" id="UP001046870">
    <property type="component" value="Chromosome 6"/>
</dbReference>
<evidence type="ECO:0000256" key="7">
    <source>
        <dbReference type="ARBA" id="ARBA00023212"/>
    </source>
</evidence>
<proteinExistence type="inferred from homology"/>
<protein>
    <recommendedName>
        <fullName evidence="3">Centrosomal protein POC5</fullName>
    </recommendedName>
    <alternativeName>
        <fullName evidence="9">Protein of centriole 5</fullName>
    </alternativeName>
</protein>
<gene>
    <name evidence="13" type="ORF">MATL_G00088950</name>
</gene>
<keyword evidence="6 11" id="KW-0175">Coiled coil</keyword>
<evidence type="ECO:0000256" key="1">
    <source>
        <dbReference type="ARBA" id="ARBA00004114"/>
    </source>
</evidence>
<feature type="coiled-coil region" evidence="11">
    <location>
        <begin position="314"/>
        <end position="355"/>
    </location>
</feature>
<evidence type="ECO:0000313" key="14">
    <source>
        <dbReference type="Proteomes" id="UP001046870"/>
    </source>
</evidence>
<keyword evidence="7" id="KW-0206">Cytoskeleton</keyword>
<evidence type="ECO:0000256" key="10">
    <source>
        <dbReference type="ARBA" id="ARBA00049959"/>
    </source>
</evidence>
<comment type="caution">
    <text evidence="13">The sequence shown here is derived from an EMBL/GenBank/DDBJ whole genome shotgun (WGS) entry which is preliminary data.</text>
</comment>
<feature type="region of interest" description="Disordered" evidence="12">
    <location>
        <begin position="370"/>
        <end position="421"/>
    </location>
</feature>
<comment type="subcellular location">
    <subcellularLocation>
        <location evidence="1">Cytoplasm</location>
        <location evidence="1">Cytoskeleton</location>
        <location evidence="1">Microtubule organizing center</location>
        <location evidence="1">Centrosome</location>
        <location evidence="1">Centriole</location>
    </subcellularLocation>
</comment>
<name>A0A9D3Q3B1_MEGAT</name>
<evidence type="ECO:0000256" key="4">
    <source>
        <dbReference type="ARBA" id="ARBA00022490"/>
    </source>
</evidence>
<accession>A0A9D3Q3B1</accession>
<feature type="compositionally biased region" description="Low complexity" evidence="12">
    <location>
        <begin position="101"/>
        <end position="112"/>
    </location>
</feature>
<feature type="region of interest" description="Disordered" evidence="12">
    <location>
        <begin position="66"/>
        <end position="139"/>
    </location>
</feature>
<evidence type="ECO:0000256" key="2">
    <source>
        <dbReference type="ARBA" id="ARBA00010411"/>
    </source>
</evidence>
<evidence type="ECO:0000256" key="11">
    <source>
        <dbReference type="SAM" id="Coils"/>
    </source>
</evidence>
<feature type="compositionally biased region" description="Polar residues" evidence="12">
    <location>
        <begin position="547"/>
        <end position="558"/>
    </location>
</feature>
<evidence type="ECO:0000313" key="13">
    <source>
        <dbReference type="EMBL" id="KAG7477027.1"/>
    </source>
</evidence>
<comment type="similarity">
    <text evidence="2">Belongs to the POC5 family.</text>
</comment>
<dbReference type="PANTHER" id="PTHR28618:SF1">
    <property type="entry name" value="CENTROSOMAL PROTEIN POC5"/>
    <property type="match status" value="1"/>
</dbReference>
<evidence type="ECO:0000256" key="12">
    <source>
        <dbReference type="SAM" id="MobiDB-lite"/>
    </source>
</evidence>
<dbReference type="GO" id="GO:0005814">
    <property type="term" value="C:centriole"/>
    <property type="evidence" value="ECO:0007669"/>
    <property type="project" value="UniProtKB-SubCell"/>
</dbReference>
<dbReference type="PANTHER" id="PTHR28618">
    <property type="entry name" value="CENTROSOMAL PROTEIN POC5"/>
    <property type="match status" value="1"/>
</dbReference>
<reference evidence="13" key="1">
    <citation type="submission" date="2021-01" db="EMBL/GenBank/DDBJ databases">
        <authorList>
            <person name="Zahm M."/>
            <person name="Roques C."/>
            <person name="Cabau C."/>
            <person name="Klopp C."/>
            <person name="Donnadieu C."/>
            <person name="Jouanno E."/>
            <person name="Lampietro C."/>
            <person name="Louis A."/>
            <person name="Herpin A."/>
            <person name="Echchiki A."/>
            <person name="Berthelot C."/>
            <person name="Parey E."/>
            <person name="Roest-Crollius H."/>
            <person name="Braasch I."/>
            <person name="Postlethwait J."/>
            <person name="Bobe J."/>
            <person name="Montfort J."/>
            <person name="Bouchez O."/>
            <person name="Begum T."/>
            <person name="Mejri S."/>
            <person name="Adams A."/>
            <person name="Chen W.-J."/>
            <person name="Guiguen Y."/>
        </authorList>
    </citation>
    <scope>NUCLEOTIDE SEQUENCE</scope>
    <source>
        <strain evidence="13">YG-15Mar2019-1</strain>
        <tissue evidence="13">Brain</tissue>
    </source>
</reference>
<keyword evidence="8" id="KW-0131">Cell cycle</keyword>
<keyword evidence="14" id="KW-1185">Reference proteome</keyword>
<feature type="compositionally biased region" description="Polar residues" evidence="12">
    <location>
        <begin position="384"/>
        <end position="399"/>
    </location>
</feature>
<organism evidence="13 14">
    <name type="scientific">Megalops atlanticus</name>
    <name type="common">Tarpon</name>
    <name type="synonym">Clupea gigantea</name>
    <dbReference type="NCBI Taxonomy" id="7932"/>
    <lineage>
        <taxon>Eukaryota</taxon>
        <taxon>Metazoa</taxon>
        <taxon>Chordata</taxon>
        <taxon>Craniata</taxon>
        <taxon>Vertebrata</taxon>
        <taxon>Euteleostomi</taxon>
        <taxon>Actinopterygii</taxon>
        <taxon>Neopterygii</taxon>
        <taxon>Teleostei</taxon>
        <taxon>Elopiformes</taxon>
        <taxon>Megalopidae</taxon>
        <taxon>Megalops</taxon>
    </lineage>
</organism>
<feature type="region of interest" description="Disordered" evidence="12">
    <location>
        <begin position="1"/>
        <end position="27"/>
    </location>
</feature>
<dbReference type="OrthoDB" id="10064898at2759"/>
<keyword evidence="5" id="KW-0677">Repeat</keyword>
<evidence type="ECO:0000256" key="6">
    <source>
        <dbReference type="ARBA" id="ARBA00023054"/>
    </source>
</evidence>